<evidence type="ECO:0000313" key="2">
    <source>
        <dbReference type="Proteomes" id="UP001374952"/>
    </source>
</evidence>
<keyword evidence="2" id="KW-1185">Reference proteome</keyword>
<comment type="caution">
    <text evidence="1">The sequence shown here is derived from an EMBL/GenBank/DDBJ whole genome shotgun (WGS) entry which is preliminary data.</text>
</comment>
<name>A0ACC6QZW5_9GAMM</name>
<keyword evidence="1" id="KW-0378">Hydrolase</keyword>
<organism evidence="1 2">
    <name type="scientific">Pseudoalteromonas undina</name>
    <dbReference type="NCBI Taxonomy" id="43660"/>
    <lineage>
        <taxon>Bacteria</taxon>
        <taxon>Pseudomonadati</taxon>
        <taxon>Pseudomonadota</taxon>
        <taxon>Gammaproteobacteria</taxon>
        <taxon>Alteromonadales</taxon>
        <taxon>Pseudoalteromonadaceae</taxon>
        <taxon>Pseudoalteromonas</taxon>
    </lineage>
</organism>
<reference evidence="1" key="1">
    <citation type="submission" date="2024-02" db="EMBL/GenBank/DDBJ databases">
        <title>Bacteria isolated from the canopy kelp, Nereocystis luetkeana.</title>
        <authorList>
            <person name="Pfister C.A."/>
            <person name="Younker I.T."/>
            <person name="Light S.H."/>
        </authorList>
    </citation>
    <scope>NUCLEOTIDE SEQUENCE</scope>
    <source>
        <strain evidence="1">TN.2.01</strain>
    </source>
</reference>
<proteinExistence type="predicted"/>
<dbReference type="Proteomes" id="UP001374952">
    <property type="component" value="Unassembled WGS sequence"/>
</dbReference>
<dbReference type="EMBL" id="JBAKAX010000001">
    <property type="protein sequence ID" value="MEL0602965.1"/>
    <property type="molecule type" value="Genomic_DNA"/>
</dbReference>
<sequence length="184" mass="20141">MMSHKNLSADKSILLVIDIQDNLSPAISEFSDLLQWSIKIAKVSAIFKIPSIVTEQYPQGLGSTNRRLKDALLNAQSIEKTHFSACNEPTFNATFKQLTRTQVIVIGTESHVCVLQTCLDLIAQGIEVYVAADAVGSQDPEHKSLALMQLQQAGAIITSVESIIFQWTKNAASPEFKAVLSIIK</sequence>
<protein>
    <submittedName>
        <fullName evidence="1">Hydrolase</fullName>
    </submittedName>
</protein>
<evidence type="ECO:0000313" key="1">
    <source>
        <dbReference type="EMBL" id="MEL0602965.1"/>
    </source>
</evidence>
<gene>
    <name evidence="1" type="ORF">V6250_02230</name>
</gene>
<accession>A0ACC6QZW5</accession>